<dbReference type="Proteomes" id="UP000272781">
    <property type="component" value="Unassembled WGS sequence"/>
</dbReference>
<evidence type="ECO:0000256" key="3">
    <source>
        <dbReference type="ARBA" id="ARBA00022475"/>
    </source>
</evidence>
<name>A0AAJ4UXV1_9BACT</name>
<comment type="similarity">
    <text evidence="2">Belongs to the NrfD family.</text>
</comment>
<feature type="transmembrane region" description="Helical" evidence="7">
    <location>
        <begin position="316"/>
        <end position="335"/>
    </location>
</feature>
<dbReference type="PANTHER" id="PTHR34856">
    <property type="entry name" value="PROTEIN NRFD"/>
    <property type="match status" value="1"/>
</dbReference>
<evidence type="ECO:0000256" key="2">
    <source>
        <dbReference type="ARBA" id="ARBA00008929"/>
    </source>
</evidence>
<evidence type="ECO:0000256" key="6">
    <source>
        <dbReference type="ARBA" id="ARBA00023136"/>
    </source>
</evidence>
<evidence type="ECO:0000256" key="1">
    <source>
        <dbReference type="ARBA" id="ARBA00004651"/>
    </source>
</evidence>
<dbReference type="EMBL" id="RJVK01000002">
    <property type="protein sequence ID" value="ROR40053.1"/>
    <property type="molecule type" value="Genomic_DNA"/>
</dbReference>
<evidence type="ECO:0000313" key="10">
    <source>
        <dbReference type="Proteomes" id="UP000272781"/>
    </source>
</evidence>
<gene>
    <name evidence="8" type="ORF">C6V80_01960</name>
    <name evidence="9" type="ORF">EDC58_1036</name>
</gene>
<dbReference type="PANTHER" id="PTHR34856:SF2">
    <property type="entry name" value="PROTEIN NRFD"/>
    <property type="match status" value="1"/>
</dbReference>
<proteinExistence type="inferred from homology"/>
<keyword evidence="11" id="KW-1185">Reference proteome</keyword>
<dbReference type="GO" id="GO:0005886">
    <property type="term" value="C:plasma membrane"/>
    <property type="evidence" value="ECO:0007669"/>
    <property type="project" value="UniProtKB-SubCell"/>
</dbReference>
<evidence type="ECO:0000313" key="11">
    <source>
        <dbReference type="Proteomes" id="UP000298805"/>
    </source>
</evidence>
<feature type="transmembrane region" description="Helical" evidence="7">
    <location>
        <begin position="401"/>
        <end position="418"/>
    </location>
</feature>
<dbReference type="RefSeq" id="WP_123352436.1">
    <property type="nucleotide sequence ID" value="NZ_CP027432.2"/>
</dbReference>
<keyword evidence="5 7" id="KW-1133">Transmembrane helix</keyword>
<feature type="transmembrane region" description="Helical" evidence="7">
    <location>
        <begin position="21"/>
        <end position="41"/>
    </location>
</feature>
<reference evidence="11" key="1">
    <citation type="submission" date="2018-03" db="EMBL/GenBank/DDBJ databases">
        <title>A comparative analysis of the Nautiliaceae.</title>
        <authorList>
            <person name="Grosche A."/>
            <person name="Smedile F."/>
            <person name="Vetriani C."/>
        </authorList>
    </citation>
    <scope>NUCLEOTIDE SEQUENCE [LARGE SCALE GENOMIC DNA]</scope>
    <source>
        <strain evidence="11">TB6</strain>
    </source>
</reference>
<reference evidence="8" key="3">
    <citation type="submission" date="2019-06" db="EMBL/GenBank/DDBJ databases">
        <title>A comparative analysis of the Nautiliaceae.</title>
        <authorList>
            <person name="Grosche A."/>
            <person name="Smedile F."/>
            <person name="Vetriani C."/>
        </authorList>
    </citation>
    <scope>NUCLEOTIDE SEQUENCE</scope>
    <source>
        <strain evidence="8">TB6</strain>
    </source>
</reference>
<keyword evidence="4 7" id="KW-0812">Transmembrane</keyword>
<comment type="subcellular location">
    <subcellularLocation>
        <location evidence="1">Cell membrane</location>
        <topology evidence="1">Multi-pass membrane protein</topology>
    </subcellularLocation>
</comment>
<feature type="transmembrane region" description="Helical" evidence="7">
    <location>
        <begin position="242"/>
        <end position="266"/>
    </location>
</feature>
<evidence type="ECO:0000256" key="4">
    <source>
        <dbReference type="ARBA" id="ARBA00022692"/>
    </source>
</evidence>
<evidence type="ECO:0000313" key="9">
    <source>
        <dbReference type="EMBL" id="ROR40053.1"/>
    </source>
</evidence>
<dbReference type="Pfam" id="PF03916">
    <property type="entry name" value="NrfD"/>
    <property type="match status" value="1"/>
</dbReference>
<feature type="transmembrane region" description="Helical" evidence="7">
    <location>
        <begin position="342"/>
        <end position="362"/>
    </location>
</feature>
<feature type="transmembrane region" description="Helical" evidence="7">
    <location>
        <begin position="171"/>
        <end position="192"/>
    </location>
</feature>
<accession>A0AAJ4UXV1</accession>
<evidence type="ECO:0000256" key="7">
    <source>
        <dbReference type="SAM" id="Phobius"/>
    </source>
</evidence>
<keyword evidence="6 7" id="KW-0472">Membrane</keyword>
<dbReference type="EMBL" id="CP027432">
    <property type="protein sequence ID" value="QCI27773.1"/>
    <property type="molecule type" value="Genomic_DNA"/>
</dbReference>
<dbReference type="InterPro" id="IPR052049">
    <property type="entry name" value="Electron_transfer_protein"/>
</dbReference>
<dbReference type="InterPro" id="IPR005614">
    <property type="entry name" value="NrfD-like"/>
</dbReference>
<feature type="transmembrane region" description="Helical" evidence="7">
    <location>
        <begin position="278"/>
        <end position="296"/>
    </location>
</feature>
<feature type="transmembrane region" description="Helical" evidence="7">
    <location>
        <begin position="130"/>
        <end position="151"/>
    </location>
</feature>
<dbReference type="AlphaFoldDB" id="A0AAJ4UXV1"/>
<keyword evidence="3" id="KW-1003">Cell membrane</keyword>
<organism evidence="9 10">
    <name type="scientific">Caminibacter pacificus</name>
    <dbReference type="NCBI Taxonomy" id="1424653"/>
    <lineage>
        <taxon>Bacteria</taxon>
        <taxon>Pseudomonadati</taxon>
        <taxon>Campylobacterota</taxon>
        <taxon>Epsilonproteobacteria</taxon>
        <taxon>Nautiliales</taxon>
        <taxon>Nautiliaceae</taxon>
        <taxon>Caminibacter</taxon>
    </lineage>
</organism>
<dbReference type="Proteomes" id="UP000298805">
    <property type="component" value="Chromosome"/>
</dbReference>
<protein>
    <submittedName>
        <fullName evidence="9">Ni/Fe-hydrogenase subunit HybB-like protein</fullName>
    </submittedName>
    <submittedName>
        <fullName evidence="8">Sulfide reductase</fullName>
    </submittedName>
</protein>
<sequence>MAEYTQCCGLNIKKVSLGELLFNKTMLVAYILLAIGLVGWYEVFYLRWAHHFVNNADVIAAAGGSSEHLKAIAEALKEQIFNLREVEEVNKSNPWGVFVTQYVYLLYGGSALIFLTALAELFHAKIAPKVAAALMTFGIAMVFGGLTSIFTDLANQLNIYWMMINPQPQSGMWLMLPLYGVYIPFTFIEIYFLITNKRDLARKLAGILVILGIIIDLIEFYIQGLLFNLNTPRHLWTDIPLLWLYFLVTGALTGIAGAIVFAFLGLKNKPYFEDMIKTAATAGVVLTALAALYEVINFMTVDPKWMKLIMSGSPISWMYWGWIILGIAIPFVLFLTRKPGAVLLGGISALIGTFLMRQAFIYGGNIVPMTDRFGMGPEATGIYDLDAVTPWAYIAPHTMEWMVIIGCLGLGIAIYSILDSLFDVRNVNDNVEH</sequence>
<reference evidence="9 10" key="2">
    <citation type="submission" date="2018-11" db="EMBL/GenBank/DDBJ databases">
        <title>Genomic Encyclopedia of Type Strains, Phase IV (KMG-IV): sequencing the most valuable type-strain genomes for metagenomic binning, comparative biology and taxonomic classification.</title>
        <authorList>
            <person name="Goeker M."/>
        </authorList>
    </citation>
    <scope>NUCLEOTIDE SEQUENCE [LARGE SCALE GENOMIC DNA]</scope>
    <source>
        <strain evidence="9 10">DSM 27783</strain>
    </source>
</reference>
<feature type="transmembrane region" description="Helical" evidence="7">
    <location>
        <begin position="102"/>
        <end position="123"/>
    </location>
</feature>
<evidence type="ECO:0000313" key="8">
    <source>
        <dbReference type="EMBL" id="QCI27773.1"/>
    </source>
</evidence>
<feature type="transmembrane region" description="Helical" evidence="7">
    <location>
        <begin position="204"/>
        <end position="222"/>
    </location>
</feature>
<evidence type="ECO:0000256" key="5">
    <source>
        <dbReference type="ARBA" id="ARBA00022989"/>
    </source>
</evidence>